<dbReference type="PANTHER" id="PTHR27003:SF338">
    <property type="entry name" value="TYROSINE-PROTEIN KINASE, NON-RECEPTOR JAK_TYK2-RELATED"/>
    <property type="match status" value="1"/>
</dbReference>
<name>A0A2U1QCC8_ARTAN</name>
<evidence type="ECO:0000313" key="9">
    <source>
        <dbReference type="EMBL" id="PWA95664.1"/>
    </source>
</evidence>
<dbReference type="EMBL" id="PKPP01000226">
    <property type="protein sequence ID" value="PWA95664.1"/>
    <property type="molecule type" value="Genomic_DNA"/>
</dbReference>
<dbReference type="Gene3D" id="1.10.510.10">
    <property type="entry name" value="Transferase(Phosphotransferase) domain 1"/>
    <property type="match status" value="1"/>
</dbReference>
<evidence type="ECO:0000259" key="8">
    <source>
        <dbReference type="PROSITE" id="PS50011"/>
    </source>
</evidence>
<dbReference type="Gene3D" id="3.30.200.20">
    <property type="entry name" value="Phosphorylase Kinase, domain 1"/>
    <property type="match status" value="1"/>
</dbReference>
<keyword evidence="3 6" id="KW-0547">Nucleotide-binding</keyword>
<dbReference type="InterPro" id="IPR000719">
    <property type="entry name" value="Prot_kinase_dom"/>
</dbReference>
<comment type="caution">
    <text evidence="9">The sequence shown here is derived from an EMBL/GenBank/DDBJ whole genome shotgun (WGS) entry which is preliminary data.</text>
</comment>
<dbReference type="GO" id="GO:0005886">
    <property type="term" value="C:plasma membrane"/>
    <property type="evidence" value="ECO:0007669"/>
    <property type="project" value="TreeGrafter"/>
</dbReference>
<dbReference type="OrthoDB" id="75710at2759"/>
<dbReference type="SUPFAM" id="SSF56112">
    <property type="entry name" value="Protein kinase-like (PK-like)"/>
    <property type="match status" value="1"/>
</dbReference>
<dbReference type="Proteomes" id="UP000245207">
    <property type="component" value="Unassembled WGS sequence"/>
</dbReference>
<keyword evidence="4 9" id="KW-0418">Kinase</keyword>
<dbReference type="FunFam" id="3.30.200.20:FF:000039">
    <property type="entry name" value="receptor-like protein kinase FERONIA"/>
    <property type="match status" value="1"/>
</dbReference>
<dbReference type="GO" id="GO:0009506">
    <property type="term" value="C:plasmodesma"/>
    <property type="evidence" value="ECO:0007669"/>
    <property type="project" value="TreeGrafter"/>
</dbReference>
<dbReference type="InterPro" id="IPR001245">
    <property type="entry name" value="Ser-Thr/Tyr_kinase_cat_dom"/>
</dbReference>
<dbReference type="AlphaFoldDB" id="A0A2U1QCC8"/>
<dbReference type="InterPro" id="IPR017441">
    <property type="entry name" value="Protein_kinase_ATP_BS"/>
</dbReference>
<keyword evidence="1" id="KW-0723">Serine/threonine-protein kinase</keyword>
<evidence type="ECO:0000256" key="1">
    <source>
        <dbReference type="ARBA" id="ARBA00022527"/>
    </source>
</evidence>
<dbReference type="GO" id="GO:0005524">
    <property type="term" value="F:ATP binding"/>
    <property type="evidence" value="ECO:0007669"/>
    <property type="project" value="UniProtKB-UniRule"/>
</dbReference>
<dbReference type="PROSITE" id="PS50011">
    <property type="entry name" value="PROTEIN_KINASE_DOM"/>
    <property type="match status" value="1"/>
</dbReference>
<evidence type="ECO:0000256" key="4">
    <source>
        <dbReference type="ARBA" id="ARBA00022777"/>
    </source>
</evidence>
<evidence type="ECO:0000256" key="2">
    <source>
        <dbReference type="ARBA" id="ARBA00022679"/>
    </source>
</evidence>
<protein>
    <submittedName>
        <fullName evidence="9">Protein kinase-like domain, Phloem protein 2-like protein</fullName>
    </submittedName>
</protein>
<evidence type="ECO:0000256" key="6">
    <source>
        <dbReference type="PROSITE-ProRule" id="PRU10141"/>
    </source>
</evidence>
<dbReference type="GO" id="GO:0004674">
    <property type="term" value="F:protein serine/threonine kinase activity"/>
    <property type="evidence" value="ECO:0007669"/>
    <property type="project" value="UniProtKB-KW"/>
</dbReference>
<dbReference type="PANTHER" id="PTHR27003">
    <property type="entry name" value="OS07G0166700 PROTEIN"/>
    <property type="match status" value="1"/>
</dbReference>
<dbReference type="Pfam" id="PF07714">
    <property type="entry name" value="PK_Tyr_Ser-Thr"/>
    <property type="match status" value="1"/>
</dbReference>
<keyword evidence="2" id="KW-0808">Transferase</keyword>
<dbReference type="STRING" id="35608.A0A2U1QCC8"/>
<evidence type="ECO:0000256" key="5">
    <source>
        <dbReference type="ARBA" id="ARBA00022840"/>
    </source>
</evidence>
<feature type="domain" description="Protein kinase" evidence="8">
    <location>
        <begin position="26"/>
        <end position="282"/>
    </location>
</feature>
<evidence type="ECO:0000313" key="10">
    <source>
        <dbReference type="Proteomes" id="UP000245207"/>
    </source>
</evidence>
<keyword evidence="10" id="KW-1185">Reference proteome</keyword>
<dbReference type="PROSITE" id="PS00107">
    <property type="entry name" value="PROTEIN_KINASE_ATP"/>
    <property type="match status" value="1"/>
</dbReference>
<proteinExistence type="predicted"/>
<sequence length="904" mass="105299">MEAMMMQFKDLQIIPFEEITKATNNFHKDNYLGGGGFGNVYKGELSRFKDRGMVAFKRLDRQYGQGETEFLKEISTLSQYKHENLIAILGYCIKEREMILAYEYTAHGSLDFHLGSRELTWTQRLKICLQAAVGLRYLHDPNGAHHKLFADVGLSKISPENANLVTVVRGTPGYTDPQYYKTYTLTEKSDVYSFGVTLFEVLCGRLCYDITGYNELTVFVHKWMKSYEQNKIEDIIFKELDMEQIDESSLKLFSDIAYKCLNESGEERPSMAEVVTELEVALETQEDYDMILKHPDPLARKYIEIIRAAVSPVKYRSIEELKECLSEGVLVNGGKTPFKWLSLNDKGENHVMISIEDYLILDDPHRDTNWSKEKSRFAVGCYKTRLMEFKLRVTAPLFLSPDVTYGLNLVLHASEIERMIQHYVGFRYKIQGETKISIMHFADKKEGTGLVAELYQFNSTEERILDLEIFLEDSGLSGDFYIEGIEFRPLGEWLSVNEKGEHTERIYIEACNPQMTYQEELLRHPTGYIVNSRFPGGKCFYYYYDFKARVRGEYLTPHISYTLNLFFRYEYESKVNSYNPLRYKIDGEPKVFLIYPCTHMREDGWFIIPLYHFTNQHTTADLQFQFEHCYYHLLVAGIEFQPSEQKVQLPVFEEYQYIIEAASQSLFYTSLDELKQILSRGIHLKDYKEVEDQLLEDDRVEDIETIFFLVSSENLYGGPERWSNDGDTTRISPCSVPHPQSCIKFRWKSHPKFESSFANRTHRTCFHPKPFYNYIMVVKYSIVLAKLLKLESGHALSYCTKQLASFMLQKVTDQTNEPTILWIMNNEDGLSGFEVLWSMFDDQKVLCGDFVVEYSKWSQLIKQKHSKGWSDVYKSIPKSKTHVYPKKKKASLGNLKASDNDQEV</sequence>
<feature type="binding site" evidence="6">
    <location>
        <position position="57"/>
    </location>
    <ligand>
        <name>ATP</name>
        <dbReference type="ChEBI" id="CHEBI:30616"/>
    </ligand>
</feature>
<dbReference type="GO" id="GO:0004714">
    <property type="term" value="F:transmembrane receptor protein tyrosine kinase activity"/>
    <property type="evidence" value="ECO:0007669"/>
    <property type="project" value="InterPro"/>
</dbReference>
<gene>
    <name evidence="9" type="ORF">CTI12_AA046770</name>
</gene>
<keyword evidence="5 6" id="KW-0067">ATP-binding</keyword>
<dbReference type="InterPro" id="IPR045272">
    <property type="entry name" value="ANXUR1/2-like"/>
</dbReference>
<evidence type="ECO:0000256" key="3">
    <source>
        <dbReference type="ARBA" id="ARBA00022741"/>
    </source>
</evidence>
<dbReference type="InterPro" id="IPR011009">
    <property type="entry name" value="Kinase-like_dom_sf"/>
</dbReference>
<organism evidence="9 10">
    <name type="scientific">Artemisia annua</name>
    <name type="common">Sweet wormwood</name>
    <dbReference type="NCBI Taxonomy" id="35608"/>
    <lineage>
        <taxon>Eukaryota</taxon>
        <taxon>Viridiplantae</taxon>
        <taxon>Streptophyta</taxon>
        <taxon>Embryophyta</taxon>
        <taxon>Tracheophyta</taxon>
        <taxon>Spermatophyta</taxon>
        <taxon>Magnoliopsida</taxon>
        <taxon>eudicotyledons</taxon>
        <taxon>Gunneridae</taxon>
        <taxon>Pentapetalae</taxon>
        <taxon>asterids</taxon>
        <taxon>campanulids</taxon>
        <taxon>Asterales</taxon>
        <taxon>Asteraceae</taxon>
        <taxon>Asteroideae</taxon>
        <taxon>Anthemideae</taxon>
        <taxon>Artemisiinae</taxon>
        <taxon>Artemisia</taxon>
    </lineage>
</organism>
<accession>A0A2U1QCC8</accession>
<evidence type="ECO:0000256" key="7">
    <source>
        <dbReference type="SAM" id="MobiDB-lite"/>
    </source>
</evidence>
<reference evidence="9 10" key="1">
    <citation type="journal article" date="2018" name="Mol. Plant">
        <title>The genome of Artemisia annua provides insight into the evolution of Asteraceae family and artemisinin biosynthesis.</title>
        <authorList>
            <person name="Shen Q."/>
            <person name="Zhang L."/>
            <person name="Liao Z."/>
            <person name="Wang S."/>
            <person name="Yan T."/>
            <person name="Shi P."/>
            <person name="Liu M."/>
            <person name="Fu X."/>
            <person name="Pan Q."/>
            <person name="Wang Y."/>
            <person name="Lv Z."/>
            <person name="Lu X."/>
            <person name="Zhang F."/>
            <person name="Jiang W."/>
            <person name="Ma Y."/>
            <person name="Chen M."/>
            <person name="Hao X."/>
            <person name="Li L."/>
            <person name="Tang Y."/>
            <person name="Lv G."/>
            <person name="Zhou Y."/>
            <person name="Sun X."/>
            <person name="Brodelius P.E."/>
            <person name="Rose J.K.C."/>
            <person name="Tang K."/>
        </authorList>
    </citation>
    <scope>NUCLEOTIDE SEQUENCE [LARGE SCALE GENOMIC DNA]</scope>
    <source>
        <strain evidence="10">cv. Huhao1</strain>
        <tissue evidence="9">Leaf</tissue>
    </source>
</reference>
<feature type="region of interest" description="Disordered" evidence="7">
    <location>
        <begin position="884"/>
        <end position="904"/>
    </location>
</feature>